<dbReference type="Gene3D" id="3.60.130.10">
    <property type="entry name" value="Clavaminate synthase-like"/>
    <property type="match status" value="1"/>
</dbReference>
<sequence>MSLEVNLEQKNLWKKELNDLSKIIEISGGVELLVGEVSAIAEKYLGDLKLVTKELKEGKGYVIIKGCPIDDDLTELPTSISRPKNKSFISESVLLGVTHALGFNPYGFYKKKMGH</sequence>
<dbReference type="EMBL" id="CP031124">
    <property type="protein sequence ID" value="AXF84460.1"/>
    <property type="molecule type" value="Genomic_DNA"/>
</dbReference>
<keyword evidence="3" id="KW-1185">Reference proteome</keyword>
<dbReference type="Proteomes" id="UP000252182">
    <property type="component" value="Chromosome"/>
</dbReference>
<dbReference type="InterPro" id="IPR042098">
    <property type="entry name" value="TauD-like_sf"/>
</dbReference>
<dbReference type="KEGG" id="hyf:DTO96_100168"/>
<accession>A0A345D7X2</accession>
<proteinExistence type="predicted"/>
<dbReference type="AlphaFoldDB" id="A0A345D7X2"/>
<evidence type="ECO:0000313" key="2">
    <source>
        <dbReference type="EMBL" id="AXF84460.1"/>
    </source>
</evidence>
<keyword evidence="1" id="KW-0560">Oxidoreductase</keyword>
<reference evidence="3" key="1">
    <citation type="submission" date="2018-07" db="EMBL/GenBank/DDBJ databases">
        <authorList>
            <person name="Kim H."/>
        </authorList>
    </citation>
    <scope>NUCLEOTIDE SEQUENCE [LARGE SCALE GENOMIC DNA]</scope>
    <source>
        <strain evidence="3">F02</strain>
    </source>
</reference>
<evidence type="ECO:0000313" key="3">
    <source>
        <dbReference type="Proteomes" id="UP000252182"/>
    </source>
</evidence>
<dbReference type="GO" id="GO:0016706">
    <property type="term" value="F:2-oxoglutarate-dependent dioxygenase activity"/>
    <property type="evidence" value="ECO:0007669"/>
    <property type="project" value="UniProtKB-ARBA"/>
</dbReference>
<name>A0A345D7X2_9BURK</name>
<evidence type="ECO:0000256" key="1">
    <source>
        <dbReference type="ARBA" id="ARBA00023002"/>
    </source>
</evidence>
<organism evidence="2 3">
    <name type="scientific">Ephemeroptericola cinctiostellae</name>
    <dbReference type="NCBI Taxonomy" id="2268024"/>
    <lineage>
        <taxon>Bacteria</taxon>
        <taxon>Pseudomonadati</taxon>
        <taxon>Pseudomonadota</taxon>
        <taxon>Betaproteobacteria</taxon>
        <taxon>Burkholderiales</taxon>
        <taxon>Burkholderiaceae</taxon>
        <taxon>Ephemeroptericola</taxon>
    </lineage>
</organism>
<gene>
    <name evidence="2" type="ORF">DTO96_100168</name>
</gene>
<protein>
    <submittedName>
        <fullName evidence="2">Uncharacterized protein</fullName>
    </submittedName>
</protein>
<dbReference type="RefSeq" id="WP_114561759.1">
    <property type="nucleotide sequence ID" value="NZ_CP031124.1"/>
</dbReference>